<comment type="cofactor">
    <cofactor evidence="1">
        <name>Zn(2+)</name>
        <dbReference type="ChEBI" id="CHEBI:29105"/>
    </cofactor>
</comment>
<keyword evidence="6 9" id="KW-0472">Membrane</keyword>
<dbReference type="PANTHER" id="PTHR13325:SF3">
    <property type="entry name" value="MEMBRANE-BOUND TRANSCRIPTION FACTOR SITE-2 PROTEASE"/>
    <property type="match status" value="1"/>
</dbReference>
<dbReference type="InterPro" id="IPR008915">
    <property type="entry name" value="Peptidase_M50"/>
</dbReference>
<evidence type="ECO:0000256" key="2">
    <source>
        <dbReference type="ARBA" id="ARBA00004127"/>
    </source>
</evidence>
<evidence type="ECO:0000313" key="12">
    <source>
        <dbReference type="Proteomes" id="UP000319143"/>
    </source>
</evidence>
<dbReference type="GO" id="GO:0016020">
    <property type="term" value="C:membrane"/>
    <property type="evidence" value="ECO:0007669"/>
    <property type="project" value="InterPro"/>
</dbReference>
<name>A0A5C6DW97_9BACT</name>
<dbReference type="OrthoDB" id="9759690at2"/>
<evidence type="ECO:0000256" key="7">
    <source>
        <dbReference type="SAM" id="Coils"/>
    </source>
</evidence>
<reference evidence="11 12" key="1">
    <citation type="submission" date="2019-02" db="EMBL/GenBank/DDBJ databases">
        <title>Deep-cultivation of Planctomycetes and their phenomic and genomic characterization uncovers novel biology.</title>
        <authorList>
            <person name="Wiegand S."/>
            <person name="Jogler M."/>
            <person name="Boedeker C."/>
            <person name="Pinto D."/>
            <person name="Vollmers J."/>
            <person name="Rivas-Marin E."/>
            <person name="Kohn T."/>
            <person name="Peeters S.H."/>
            <person name="Heuer A."/>
            <person name="Rast P."/>
            <person name="Oberbeckmann S."/>
            <person name="Bunk B."/>
            <person name="Jeske O."/>
            <person name="Meyerdierks A."/>
            <person name="Storesund J.E."/>
            <person name="Kallscheuer N."/>
            <person name="Luecker S."/>
            <person name="Lage O.M."/>
            <person name="Pohl T."/>
            <person name="Merkel B.J."/>
            <person name="Hornburger P."/>
            <person name="Mueller R.-W."/>
            <person name="Bruemmer F."/>
            <person name="Labrenz M."/>
            <person name="Spormann A.M."/>
            <person name="Op Den Camp H."/>
            <person name="Overmann J."/>
            <person name="Amann R."/>
            <person name="Jetten M.S.M."/>
            <person name="Mascher T."/>
            <person name="Medema M.H."/>
            <person name="Devos D.P."/>
            <person name="Kaster A.-K."/>
            <person name="Ovreas L."/>
            <person name="Rohde M."/>
            <person name="Galperin M.Y."/>
            <person name="Jogler C."/>
        </authorList>
    </citation>
    <scope>NUCLEOTIDE SEQUENCE [LARGE SCALE GENOMIC DNA]</scope>
    <source>
        <strain evidence="11 12">Poly41</strain>
    </source>
</reference>
<keyword evidence="5 9" id="KW-1133">Transmembrane helix</keyword>
<protein>
    <submittedName>
        <fullName evidence="11">Peptidase family M50</fullName>
    </submittedName>
</protein>
<feature type="transmembrane region" description="Helical" evidence="9">
    <location>
        <begin position="272"/>
        <end position="294"/>
    </location>
</feature>
<dbReference type="RefSeq" id="WP_146525512.1">
    <property type="nucleotide sequence ID" value="NZ_SJPV01000002.1"/>
</dbReference>
<feature type="transmembrane region" description="Helical" evidence="9">
    <location>
        <begin position="240"/>
        <end position="260"/>
    </location>
</feature>
<dbReference type="GO" id="GO:0031293">
    <property type="term" value="P:membrane protein intracellular domain proteolysis"/>
    <property type="evidence" value="ECO:0007669"/>
    <property type="project" value="TreeGrafter"/>
</dbReference>
<feature type="domain" description="Peptidase M50" evidence="10">
    <location>
        <begin position="257"/>
        <end position="399"/>
    </location>
</feature>
<sequence length="766" mass="84576">MNPTPSTTVKLDRDVRFSTREIGGRTAYVAHHQATGKFYQFGPEEYRVATLLDGIHGVTDVHAVVVADGIDWSAEDVARFIAQLMRCNLAVVASEPVTATQRASTAESGAIDRPASLAPCQTDETQTDRSKECPSATCFTARDERPTASIPPTPGPVEPSPPPAPAAAVSGLQRTLGYLPLLISQRIPLFYGDWLATKLERRLGRLFSPLGAAIWGGCVASGLMVVYGHWHSFAAEMRHLFDPHLWPIMILIWCFAKMVHEAGHAICAKHHGVYVGRVGIMFFFLAPLAYVDVTDAWRLKSRFQRVQIALGGVYLELAMASVAAWTWWMMPEGYLKHLAAQFFLISGPATLLVNANPLLRLDGYYVVSDLTEIPNLRMHGRRDLTGFLQWMLLGIPQSRSLMVGWRRSFASAHAACSVLFQIVWMSGLILGVAMWAKGLGILLAVAALLMWFVLPAMQWIYKVWRLAPAERFGLNRYRSRLLFYATLIVSVLPNLSTSNSPLDRRVPVVVRFQDEQVARSPSDAFVESVYIHRGQHVEKGTVLVQLTDPDLVIRRDKIADEAELAEMQAVQFRRQGQLSKAAAFTENADSLSRQLQELDDQVAQLTVIAARDGYVVGKQIDTLPGRFVSQGFELLRVSDPNEKELLAAIPEDDLDAYQHAAAKGLATTVRLRGGQSIKATPASLRPRAFRSLIHPAFAATSGGPLAVEPAPNETNQVRLVQPHLESITQLDPITSGEVRAGQIGTLTIPDTRPLLSRFYDAMNQRP</sequence>
<dbReference type="GO" id="GO:0004222">
    <property type="term" value="F:metalloendopeptidase activity"/>
    <property type="evidence" value="ECO:0007669"/>
    <property type="project" value="InterPro"/>
</dbReference>
<keyword evidence="12" id="KW-1185">Reference proteome</keyword>
<evidence type="ECO:0000256" key="4">
    <source>
        <dbReference type="ARBA" id="ARBA00022692"/>
    </source>
</evidence>
<keyword evidence="4 9" id="KW-0812">Transmembrane</keyword>
<evidence type="ECO:0000256" key="9">
    <source>
        <dbReference type="SAM" id="Phobius"/>
    </source>
</evidence>
<dbReference type="InterPro" id="IPR001193">
    <property type="entry name" value="MBTPS2"/>
</dbReference>
<feature type="region of interest" description="Disordered" evidence="8">
    <location>
        <begin position="103"/>
        <end position="166"/>
    </location>
</feature>
<comment type="similarity">
    <text evidence="3">Belongs to the peptidase M50B family.</text>
</comment>
<organism evidence="11 12">
    <name type="scientific">Novipirellula artificiosorum</name>
    <dbReference type="NCBI Taxonomy" id="2528016"/>
    <lineage>
        <taxon>Bacteria</taxon>
        <taxon>Pseudomonadati</taxon>
        <taxon>Planctomycetota</taxon>
        <taxon>Planctomycetia</taxon>
        <taxon>Pirellulales</taxon>
        <taxon>Pirellulaceae</taxon>
        <taxon>Novipirellula</taxon>
    </lineage>
</organism>
<dbReference type="GO" id="GO:0012505">
    <property type="term" value="C:endomembrane system"/>
    <property type="evidence" value="ECO:0007669"/>
    <property type="project" value="UniProtKB-SubCell"/>
</dbReference>
<comment type="subcellular location">
    <subcellularLocation>
        <location evidence="2">Endomembrane system</location>
        <topology evidence="2">Multi-pass membrane protein</topology>
    </subcellularLocation>
</comment>
<feature type="transmembrane region" description="Helical" evidence="9">
    <location>
        <begin position="334"/>
        <end position="353"/>
    </location>
</feature>
<feature type="transmembrane region" description="Helical" evidence="9">
    <location>
        <begin position="206"/>
        <end position="228"/>
    </location>
</feature>
<evidence type="ECO:0000313" key="11">
    <source>
        <dbReference type="EMBL" id="TWU41010.1"/>
    </source>
</evidence>
<evidence type="ECO:0000259" key="10">
    <source>
        <dbReference type="Pfam" id="PF02163"/>
    </source>
</evidence>
<feature type="coiled-coil region" evidence="7">
    <location>
        <begin position="581"/>
        <end position="608"/>
    </location>
</feature>
<dbReference type="EMBL" id="SJPV01000002">
    <property type="protein sequence ID" value="TWU41010.1"/>
    <property type="molecule type" value="Genomic_DNA"/>
</dbReference>
<dbReference type="GO" id="GO:0005737">
    <property type="term" value="C:cytoplasm"/>
    <property type="evidence" value="ECO:0007669"/>
    <property type="project" value="TreeGrafter"/>
</dbReference>
<evidence type="ECO:0000256" key="6">
    <source>
        <dbReference type="ARBA" id="ARBA00023136"/>
    </source>
</evidence>
<evidence type="ECO:0000256" key="1">
    <source>
        <dbReference type="ARBA" id="ARBA00001947"/>
    </source>
</evidence>
<feature type="compositionally biased region" description="Pro residues" evidence="8">
    <location>
        <begin position="149"/>
        <end position="165"/>
    </location>
</feature>
<gene>
    <name evidence="11" type="ORF">Poly41_18450</name>
</gene>
<evidence type="ECO:0000256" key="5">
    <source>
        <dbReference type="ARBA" id="ARBA00022989"/>
    </source>
</evidence>
<feature type="transmembrane region" description="Helical" evidence="9">
    <location>
        <begin position="409"/>
        <end position="435"/>
    </location>
</feature>
<evidence type="ECO:0000256" key="3">
    <source>
        <dbReference type="ARBA" id="ARBA00007931"/>
    </source>
</evidence>
<keyword evidence="7" id="KW-0175">Coiled coil</keyword>
<dbReference type="Pfam" id="PF02163">
    <property type="entry name" value="Peptidase_M50"/>
    <property type="match status" value="1"/>
</dbReference>
<feature type="transmembrane region" description="Helical" evidence="9">
    <location>
        <begin position="441"/>
        <end position="461"/>
    </location>
</feature>
<dbReference type="PANTHER" id="PTHR13325">
    <property type="entry name" value="PROTEASE M50 MEMBRANE-BOUND TRANSCRIPTION FACTOR SITE 2 PROTEASE"/>
    <property type="match status" value="1"/>
</dbReference>
<accession>A0A5C6DW97</accession>
<comment type="caution">
    <text evidence="11">The sequence shown here is derived from an EMBL/GenBank/DDBJ whole genome shotgun (WGS) entry which is preliminary data.</text>
</comment>
<dbReference type="AlphaFoldDB" id="A0A5C6DW97"/>
<dbReference type="Proteomes" id="UP000319143">
    <property type="component" value="Unassembled WGS sequence"/>
</dbReference>
<dbReference type="CDD" id="cd05709">
    <property type="entry name" value="S2P-M50"/>
    <property type="match status" value="1"/>
</dbReference>
<evidence type="ECO:0000256" key="8">
    <source>
        <dbReference type="SAM" id="MobiDB-lite"/>
    </source>
</evidence>
<proteinExistence type="inferred from homology"/>
<feature type="transmembrane region" description="Helical" evidence="9">
    <location>
        <begin position="306"/>
        <end position="328"/>
    </location>
</feature>